<dbReference type="PANTHER" id="PTHR23316">
    <property type="entry name" value="IMPORTIN ALPHA"/>
    <property type="match status" value="1"/>
</dbReference>
<evidence type="ECO:0000256" key="2">
    <source>
        <dbReference type="ARBA" id="ARBA00022448"/>
    </source>
</evidence>
<dbReference type="Pfam" id="PF16186">
    <property type="entry name" value="Arm_3"/>
    <property type="match status" value="1"/>
</dbReference>
<gene>
    <name evidence="4" type="ORF">A2U01_0010139</name>
</gene>
<protein>
    <submittedName>
        <fullName evidence="4">Importin subunit alpha-1-like</fullName>
    </submittedName>
</protein>
<reference evidence="4 5" key="1">
    <citation type="journal article" date="2018" name="Front. Plant Sci.">
        <title>Red Clover (Trifolium pratense) and Zigzag Clover (T. medium) - A Picture of Genomic Similarities and Differences.</title>
        <authorList>
            <person name="Dluhosova J."/>
            <person name="Istvanek J."/>
            <person name="Nedelnik J."/>
            <person name="Repkova J."/>
        </authorList>
    </citation>
    <scope>NUCLEOTIDE SEQUENCE [LARGE SCALE GENOMIC DNA]</scope>
    <source>
        <strain evidence="5">cv. 10/8</strain>
        <tissue evidence="4">Leaf</tissue>
    </source>
</reference>
<dbReference type="InterPro" id="IPR016024">
    <property type="entry name" value="ARM-type_fold"/>
</dbReference>
<keyword evidence="5" id="KW-1185">Reference proteome</keyword>
<dbReference type="Gene3D" id="1.25.10.10">
    <property type="entry name" value="Leucine-rich Repeat Variant"/>
    <property type="match status" value="1"/>
</dbReference>
<organism evidence="4 5">
    <name type="scientific">Trifolium medium</name>
    <dbReference type="NCBI Taxonomy" id="97028"/>
    <lineage>
        <taxon>Eukaryota</taxon>
        <taxon>Viridiplantae</taxon>
        <taxon>Streptophyta</taxon>
        <taxon>Embryophyta</taxon>
        <taxon>Tracheophyta</taxon>
        <taxon>Spermatophyta</taxon>
        <taxon>Magnoliopsida</taxon>
        <taxon>eudicotyledons</taxon>
        <taxon>Gunneridae</taxon>
        <taxon>Pentapetalae</taxon>
        <taxon>rosids</taxon>
        <taxon>fabids</taxon>
        <taxon>Fabales</taxon>
        <taxon>Fabaceae</taxon>
        <taxon>Papilionoideae</taxon>
        <taxon>50 kb inversion clade</taxon>
        <taxon>NPAAA clade</taxon>
        <taxon>Hologalegina</taxon>
        <taxon>IRL clade</taxon>
        <taxon>Trifolieae</taxon>
        <taxon>Trifolium</taxon>
    </lineage>
</organism>
<dbReference type="InterPro" id="IPR032413">
    <property type="entry name" value="Arm_3"/>
</dbReference>
<evidence type="ECO:0000313" key="5">
    <source>
        <dbReference type="Proteomes" id="UP000265520"/>
    </source>
</evidence>
<sequence length="132" mass="14450">MVNLYKNAESDTKKEIAWALSNAASRATNEQIKYLGSLNYIKPLCDFLVCPDPILVTACLEGLENFLRVGEAEKSSGNTRYANLYTQMIDDVGGLEKIKNLQSHDDKKICEKAVKIIKSFGGSELSVPSGGC</sequence>
<dbReference type="Proteomes" id="UP000265520">
    <property type="component" value="Unassembled WGS sequence"/>
</dbReference>
<comment type="caution">
    <text evidence="4">The sequence shown here is derived from an EMBL/GenBank/DDBJ whole genome shotgun (WGS) entry which is preliminary data.</text>
</comment>
<keyword evidence="3" id="KW-0653">Protein transport</keyword>
<dbReference type="GO" id="GO:0015031">
    <property type="term" value="P:protein transport"/>
    <property type="evidence" value="ECO:0007669"/>
    <property type="project" value="UniProtKB-KW"/>
</dbReference>
<proteinExistence type="inferred from homology"/>
<dbReference type="InterPro" id="IPR011989">
    <property type="entry name" value="ARM-like"/>
</dbReference>
<evidence type="ECO:0000256" key="3">
    <source>
        <dbReference type="ARBA" id="ARBA00022927"/>
    </source>
</evidence>
<keyword evidence="2" id="KW-0813">Transport</keyword>
<accession>A0A392MQ82</accession>
<evidence type="ECO:0000313" key="4">
    <source>
        <dbReference type="EMBL" id="MCH89245.1"/>
    </source>
</evidence>
<dbReference type="EMBL" id="LXQA010015764">
    <property type="protein sequence ID" value="MCH89245.1"/>
    <property type="molecule type" value="Genomic_DNA"/>
</dbReference>
<dbReference type="AlphaFoldDB" id="A0A392MQ82"/>
<name>A0A392MQ82_9FABA</name>
<dbReference type="SUPFAM" id="SSF48371">
    <property type="entry name" value="ARM repeat"/>
    <property type="match status" value="1"/>
</dbReference>
<comment type="similarity">
    <text evidence="1">Belongs to the importin alpha family.</text>
</comment>
<evidence type="ECO:0000256" key="1">
    <source>
        <dbReference type="ARBA" id="ARBA00010394"/>
    </source>
</evidence>